<comment type="caution">
    <text evidence="1">The sequence shown here is derived from an EMBL/GenBank/DDBJ whole genome shotgun (WGS) entry which is preliminary data.</text>
</comment>
<sequence length="76" mass="8443">MVYSSRTTILPGSGRPTGCLEGSICRCGARRDEANNAPYFRSNIEPNNAANNYWSNVLNNVAENARYSRGFKLRLS</sequence>
<organism evidence="1 2">
    <name type="scientific">candidate division WOR-3 bacterium</name>
    <dbReference type="NCBI Taxonomy" id="2052148"/>
    <lineage>
        <taxon>Bacteria</taxon>
        <taxon>Bacteria division WOR-3</taxon>
    </lineage>
</organism>
<gene>
    <name evidence="1" type="ORF">FJY68_07525</name>
</gene>
<accession>A0A937XEG8</accession>
<dbReference type="AlphaFoldDB" id="A0A937XEG8"/>
<proteinExistence type="predicted"/>
<dbReference type="EMBL" id="VGIR01000039">
    <property type="protein sequence ID" value="MBM3331682.1"/>
    <property type="molecule type" value="Genomic_DNA"/>
</dbReference>
<name>A0A937XEG8_UNCW3</name>
<dbReference type="Proteomes" id="UP000779900">
    <property type="component" value="Unassembled WGS sequence"/>
</dbReference>
<reference evidence="1" key="1">
    <citation type="submission" date="2019-03" db="EMBL/GenBank/DDBJ databases">
        <title>Lake Tanganyika Metagenome-Assembled Genomes (MAGs).</title>
        <authorList>
            <person name="Tran P."/>
        </authorList>
    </citation>
    <scope>NUCLEOTIDE SEQUENCE</scope>
    <source>
        <strain evidence="1">K_DeepCast_150m_m2_040</strain>
    </source>
</reference>
<evidence type="ECO:0000313" key="1">
    <source>
        <dbReference type="EMBL" id="MBM3331682.1"/>
    </source>
</evidence>
<protein>
    <submittedName>
        <fullName evidence="1">Uncharacterized protein</fullName>
    </submittedName>
</protein>
<evidence type="ECO:0000313" key="2">
    <source>
        <dbReference type="Proteomes" id="UP000779900"/>
    </source>
</evidence>